<evidence type="ECO:0000313" key="6">
    <source>
        <dbReference type="EMBL" id="VAY88008.1"/>
    </source>
</evidence>
<dbReference type="SUPFAM" id="SSF56519">
    <property type="entry name" value="Penicillin binding protein dimerisation domain"/>
    <property type="match status" value="1"/>
</dbReference>
<sequence length="612" mass="70175">MSSIEIQRSKIKKLVALLIIIFIALMILLFSISNTMTSKRKMPNLLSSHKNLAVRGNIISSDNFTIATSKKLFKAIIDIRCLDKDKEELFIKLFSIYSNIKPKEIRTKIKKARKNKRKKVVLSYKIDERFAKNLNELKSKLRNFSVFKPILLNRTKIIYGLTIVESGEKRVYSYADTLSPVLGYVKKFETRSGQTKVNGVKGLEHTYNKLLNDNHDGLIRGERDVLSYIIFNKKSTIQNREDGKELKLNISLNLQRNVEMILDKYKKKFEADEIIVSIMESTTGKIISLATSNRFNPSKIRRRDIQNLNINAIEYQFEPGSIVKPLLISLVMDKNKNIINESFFIHNKGIKNNKGEYPQGKYKIGGWTIHDDHQFKTNYISLEDIIVNSSNIGTLLLAQRLTGQEFYDGFIKFGLSKKTGIDLSYEQTGLLHTLKEYQAGESYRKDNIFKATDSYGQGITVTFMQMLKAYSVFNNNGKAVVPRIIDINTTQLISPIIKKETANIMKNFLIKTVQNGTGRNAKIDGLEIGGKTGTANIVKNKKYQKRYISSFFGFANDYNHKYTIGVTVNNPISSGKHWYYYYAANSAVPIFKELVYSLLKLHYLQQKDYNNE</sequence>
<dbReference type="Pfam" id="PF03717">
    <property type="entry name" value="PBP_dimer"/>
    <property type="match status" value="1"/>
</dbReference>
<dbReference type="InterPro" id="IPR050515">
    <property type="entry name" value="Beta-lactam/transpept"/>
</dbReference>
<dbReference type="GO" id="GO:0016757">
    <property type="term" value="F:glycosyltransferase activity"/>
    <property type="evidence" value="ECO:0007669"/>
    <property type="project" value="UniProtKB-KW"/>
</dbReference>
<dbReference type="InterPro" id="IPR012338">
    <property type="entry name" value="Beta-lactam/transpept-like"/>
</dbReference>
<feature type="domain" description="Penicillin-binding protein dimerisation" evidence="5">
    <location>
        <begin position="53"/>
        <end position="212"/>
    </location>
</feature>
<keyword evidence="6" id="KW-0132">Cell division</keyword>
<dbReference type="SUPFAM" id="SSF56601">
    <property type="entry name" value="beta-lactamase/transpeptidase-like"/>
    <property type="match status" value="1"/>
</dbReference>
<evidence type="ECO:0000256" key="3">
    <source>
        <dbReference type="SAM" id="Phobius"/>
    </source>
</evidence>
<dbReference type="InterPro" id="IPR001460">
    <property type="entry name" value="PCN-bd_Tpept"/>
</dbReference>
<dbReference type="EMBL" id="UOYO01000040">
    <property type="protein sequence ID" value="VAY88008.1"/>
    <property type="molecule type" value="Genomic_DNA"/>
</dbReference>
<dbReference type="Pfam" id="PF00905">
    <property type="entry name" value="Transpeptidase"/>
    <property type="match status" value="1"/>
</dbReference>
<dbReference type="Gene3D" id="3.40.710.10">
    <property type="entry name" value="DD-peptidase/beta-lactamase superfamily"/>
    <property type="match status" value="1"/>
</dbReference>
<dbReference type="GO" id="GO:0008658">
    <property type="term" value="F:penicillin binding"/>
    <property type="evidence" value="ECO:0007669"/>
    <property type="project" value="InterPro"/>
</dbReference>
<proteinExistence type="predicted"/>
<dbReference type="Gene3D" id="3.30.450.330">
    <property type="match status" value="1"/>
</dbReference>
<dbReference type="AlphaFoldDB" id="A0A3B1E6U9"/>
<dbReference type="PANTHER" id="PTHR30627:SF1">
    <property type="entry name" value="PEPTIDOGLYCAN D,D-TRANSPEPTIDASE FTSI"/>
    <property type="match status" value="1"/>
</dbReference>
<keyword evidence="3" id="KW-1133">Transmembrane helix</keyword>
<protein>
    <submittedName>
        <fullName evidence="6">Cell division protein FtsI [Peptidoglycan synthetase]</fullName>
        <ecNumber evidence="6">2.4.1.129</ecNumber>
    </submittedName>
</protein>
<dbReference type="GO" id="GO:0051301">
    <property type="term" value="P:cell division"/>
    <property type="evidence" value="ECO:0007669"/>
    <property type="project" value="UniProtKB-KW"/>
</dbReference>
<evidence type="ECO:0000259" key="5">
    <source>
        <dbReference type="Pfam" id="PF03717"/>
    </source>
</evidence>
<feature type="domain" description="Penicillin-binding protein transpeptidase" evidence="4">
    <location>
        <begin position="276"/>
        <end position="594"/>
    </location>
</feature>
<keyword evidence="2 3" id="KW-0472">Membrane</keyword>
<gene>
    <name evidence="6" type="ORF">MNB_ARC-1_1277</name>
</gene>
<feature type="transmembrane region" description="Helical" evidence="3">
    <location>
        <begin position="14"/>
        <end position="32"/>
    </location>
</feature>
<dbReference type="Gene3D" id="3.90.1310.10">
    <property type="entry name" value="Penicillin-binding protein 2a (Domain 2)"/>
    <property type="match status" value="1"/>
</dbReference>
<evidence type="ECO:0000259" key="4">
    <source>
        <dbReference type="Pfam" id="PF00905"/>
    </source>
</evidence>
<name>A0A3B1E6U9_9ZZZZ</name>
<dbReference type="GO" id="GO:0071555">
    <property type="term" value="P:cell wall organization"/>
    <property type="evidence" value="ECO:0007669"/>
    <property type="project" value="TreeGrafter"/>
</dbReference>
<keyword evidence="3" id="KW-0812">Transmembrane</keyword>
<dbReference type="PANTHER" id="PTHR30627">
    <property type="entry name" value="PEPTIDOGLYCAN D,D-TRANSPEPTIDASE"/>
    <property type="match status" value="1"/>
</dbReference>
<comment type="subcellular location">
    <subcellularLocation>
        <location evidence="1">Membrane</location>
    </subcellularLocation>
</comment>
<reference evidence="6" key="1">
    <citation type="submission" date="2018-10" db="EMBL/GenBank/DDBJ databases">
        <authorList>
            <person name="Aoki K."/>
        </authorList>
    </citation>
    <scope>NUCLEOTIDE SEQUENCE</scope>
</reference>
<dbReference type="InterPro" id="IPR036138">
    <property type="entry name" value="PBP_dimer_sf"/>
</dbReference>
<keyword evidence="6" id="KW-0328">Glycosyltransferase</keyword>
<keyword evidence="6" id="KW-0808">Transferase</keyword>
<evidence type="ECO:0000256" key="2">
    <source>
        <dbReference type="ARBA" id="ARBA00023136"/>
    </source>
</evidence>
<dbReference type="EC" id="2.4.1.129" evidence="6"/>
<dbReference type="InterPro" id="IPR005311">
    <property type="entry name" value="PBP_dimer"/>
</dbReference>
<keyword evidence="6" id="KW-0131">Cell cycle</keyword>
<evidence type="ECO:0000256" key="1">
    <source>
        <dbReference type="ARBA" id="ARBA00004370"/>
    </source>
</evidence>
<dbReference type="GO" id="GO:0005886">
    <property type="term" value="C:plasma membrane"/>
    <property type="evidence" value="ECO:0007669"/>
    <property type="project" value="TreeGrafter"/>
</dbReference>
<accession>A0A3B1E6U9</accession>
<organism evidence="6">
    <name type="scientific">hydrothermal vent metagenome</name>
    <dbReference type="NCBI Taxonomy" id="652676"/>
    <lineage>
        <taxon>unclassified sequences</taxon>
        <taxon>metagenomes</taxon>
        <taxon>ecological metagenomes</taxon>
    </lineage>
</organism>